<protein>
    <submittedName>
        <fullName evidence="1">Zinc finger, CCHC-type</fullName>
    </submittedName>
</protein>
<name>A0A6L2J3M2_TANCI</name>
<proteinExistence type="predicted"/>
<sequence>MASMNTRLNIENLDGNIVQKHEGSKQVRFKQLGRCIKTGVYAVHMIKCVWFEVELQGAQENHEAEEGAEGNAVERYRGDSNMAALGVVRVIEEYAHESLTFRNAFACKVISMWISVMKEDMDTRSSMYYMGFTCKSKAEIWVTKCLLVEAKEVILGLEIFRAQSEGDLSVNRDEEKKKSGFELRLVVGIATCALTKVVPSLRFQH</sequence>
<gene>
    <name evidence="1" type="ORF">Tci_002533</name>
</gene>
<accession>A0A6L2J3M2</accession>
<organism evidence="1">
    <name type="scientific">Tanacetum cinerariifolium</name>
    <name type="common">Dalmatian daisy</name>
    <name type="synonym">Chrysanthemum cinerariifolium</name>
    <dbReference type="NCBI Taxonomy" id="118510"/>
    <lineage>
        <taxon>Eukaryota</taxon>
        <taxon>Viridiplantae</taxon>
        <taxon>Streptophyta</taxon>
        <taxon>Embryophyta</taxon>
        <taxon>Tracheophyta</taxon>
        <taxon>Spermatophyta</taxon>
        <taxon>Magnoliopsida</taxon>
        <taxon>eudicotyledons</taxon>
        <taxon>Gunneridae</taxon>
        <taxon>Pentapetalae</taxon>
        <taxon>asterids</taxon>
        <taxon>campanulids</taxon>
        <taxon>Asterales</taxon>
        <taxon>Asteraceae</taxon>
        <taxon>Asteroideae</taxon>
        <taxon>Anthemideae</taxon>
        <taxon>Anthemidinae</taxon>
        <taxon>Tanacetum</taxon>
    </lineage>
</organism>
<dbReference type="EMBL" id="BKCJ010000167">
    <property type="protein sequence ID" value="GEU30555.1"/>
    <property type="molecule type" value="Genomic_DNA"/>
</dbReference>
<evidence type="ECO:0000313" key="1">
    <source>
        <dbReference type="EMBL" id="GEU30555.1"/>
    </source>
</evidence>
<reference evidence="1" key="1">
    <citation type="journal article" date="2019" name="Sci. Rep.">
        <title>Draft genome of Tanacetum cinerariifolium, the natural source of mosquito coil.</title>
        <authorList>
            <person name="Yamashiro T."/>
            <person name="Shiraishi A."/>
            <person name="Satake H."/>
            <person name="Nakayama K."/>
        </authorList>
    </citation>
    <scope>NUCLEOTIDE SEQUENCE</scope>
</reference>
<comment type="caution">
    <text evidence="1">The sequence shown here is derived from an EMBL/GenBank/DDBJ whole genome shotgun (WGS) entry which is preliminary data.</text>
</comment>
<dbReference type="AlphaFoldDB" id="A0A6L2J3M2"/>